<reference evidence="1 2" key="1">
    <citation type="submission" date="2018-03" db="EMBL/GenBank/DDBJ databases">
        <title>Diversity of phytobeneficial traits revealed by whole-genome analysis of worldwide-isolated phenazine-producing Pseudomonas spp.</title>
        <authorList>
            <person name="Biessy A."/>
            <person name="Novinscak A."/>
            <person name="Blom J."/>
            <person name="Leger G."/>
            <person name="Thomashow L.S."/>
            <person name="Cazorla F.M."/>
            <person name="Josic D."/>
            <person name="Filion M."/>
        </authorList>
    </citation>
    <scope>NUCLEOTIDE SEQUENCE [LARGE SCALE GENOMIC DNA]</scope>
    <source>
        <strain evidence="1 2">30B</strain>
    </source>
</reference>
<gene>
    <name evidence="1" type="ORF">C4K03_3790</name>
</gene>
<dbReference type="Proteomes" id="UP000268696">
    <property type="component" value="Chromosome"/>
</dbReference>
<accession>A0A3G7U9H8</accession>
<dbReference type="RefSeq" id="WP_124378407.1">
    <property type="nucleotide sequence ID" value="NZ_CP027754.1"/>
</dbReference>
<proteinExistence type="predicted"/>
<dbReference type="EMBL" id="CP027754">
    <property type="protein sequence ID" value="AZE55943.1"/>
    <property type="molecule type" value="Genomic_DNA"/>
</dbReference>
<name>A0A3G7U9H8_9PSED</name>
<evidence type="ECO:0000313" key="1">
    <source>
        <dbReference type="EMBL" id="AZE55943.1"/>
    </source>
</evidence>
<sequence>MSEVHRYKVVTMLSAAGATIGYDPHGPEVVMASALDESTRLFLDAAERCIASERREKELQQRLTAAAERADVLSAGSALGDVHLERLRQIDVENRSAVDDDDYSLGQLAYAAAGYAQGSVPAQQVQGCLRPSYWPWHPRWWKPGSPRRMLVKAGALILAEIERIDRQASKP</sequence>
<evidence type="ECO:0000313" key="2">
    <source>
        <dbReference type="Proteomes" id="UP000268696"/>
    </source>
</evidence>
<organism evidence="1 2">
    <name type="scientific">Pseudomonas synxantha</name>
    <dbReference type="NCBI Taxonomy" id="47883"/>
    <lineage>
        <taxon>Bacteria</taxon>
        <taxon>Pseudomonadati</taxon>
        <taxon>Pseudomonadota</taxon>
        <taxon>Gammaproteobacteria</taxon>
        <taxon>Pseudomonadales</taxon>
        <taxon>Pseudomonadaceae</taxon>
        <taxon>Pseudomonas</taxon>
    </lineage>
</organism>
<protein>
    <submittedName>
        <fullName evidence="1">Phage protein</fullName>
    </submittedName>
</protein>
<dbReference type="AlphaFoldDB" id="A0A3G7U9H8"/>